<evidence type="ECO:0000313" key="1">
    <source>
        <dbReference type="EMBL" id="EFJ19963.1"/>
    </source>
</evidence>
<evidence type="ECO:0000313" key="2">
    <source>
        <dbReference type="Proteomes" id="UP000001514"/>
    </source>
</evidence>
<dbReference type="KEGG" id="smo:SELMODRAFT_418610"/>
<dbReference type="HOGENOM" id="CLU_561895_0_0_1"/>
<dbReference type="AlphaFoldDB" id="D8S6K7"/>
<accession>D8S6K7</accession>
<dbReference type="EMBL" id="GL377604">
    <property type="protein sequence ID" value="EFJ19963.1"/>
    <property type="molecule type" value="Genomic_DNA"/>
</dbReference>
<sequence>MWWGLPDLKDLARRWILDMRPSQEFLLVSPKGDGKSCKLRALTSLMCSVSTRKVVCIWNMELASACLVHWFVDELKFSYAEQPDVTAEKPDRKKRFKAEESLKDIVESYKVIFGLSPDAWHFTEVERTFDEKATTFHSEGFTKEQLQTFMQHASVLGAVVGDDQDRQRDVEYYAAKHPHSLDILDKTCIEIASKKRVGRERVKVEADGFWSEAPMFDLKPEEVSDLLDSSEDWDSVISSFVDSSLFRSIRTSMKAKGDFSTDAQIINQIYVEEFRNKHAGDDHDPWVAYASAVVHSPLLDWSEAGWLCERFCNDVISRKGLLHIIGLHYTTNVERHLHSESEFMSIRELEKWYGGGVLEATRNTLVQLDYVFVCTTARAPEVQKDLSGHCEMEAMLVFWSIHVNAGIDPKAYTRVEVLKKKLLYDKINNANILMAKLCLKMLVLKLWTRSWSYISKEVPIIGLSFRKLHVISILLMDILEGVWLTM</sequence>
<keyword evidence="2" id="KW-1185">Reference proteome</keyword>
<reference evidence="1 2" key="1">
    <citation type="journal article" date="2011" name="Science">
        <title>The Selaginella genome identifies genetic changes associated with the evolution of vascular plants.</title>
        <authorList>
            <person name="Banks J.A."/>
            <person name="Nishiyama T."/>
            <person name="Hasebe M."/>
            <person name="Bowman J.L."/>
            <person name="Gribskov M."/>
            <person name="dePamphilis C."/>
            <person name="Albert V.A."/>
            <person name="Aono N."/>
            <person name="Aoyama T."/>
            <person name="Ambrose B.A."/>
            <person name="Ashton N.W."/>
            <person name="Axtell M.J."/>
            <person name="Barker E."/>
            <person name="Barker M.S."/>
            <person name="Bennetzen J.L."/>
            <person name="Bonawitz N.D."/>
            <person name="Chapple C."/>
            <person name="Cheng C."/>
            <person name="Correa L.G."/>
            <person name="Dacre M."/>
            <person name="DeBarry J."/>
            <person name="Dreyer I."/>
            <person name="Elias M."/>
            <person name="Engstrom E.M."/>
            <person name="Estelle M."/>
            <person name="Feng L."/>
            <person name="Finet C."/>
            <person name="Floyd S.K."/>
            <person name="Frommer W.B."/>
            <person name="Fujita T."/>
            <person name="Gramzow L."/>
            <person name="Gutensohn M."/>
            <person name="Harholt J."/>
            <person name="Hattori M."/>
            <person name="Heyl A."/>
            <person name="Hirai T."/>
            <person name="Hiwatashi Y."/>
            <person name="Ishikawa M."/>
            <person name="Iwata M."/>
            <person name="Karol K.G."/>
            <person name="Koehler B."/>
            <person name="Kolukisaoglu U."/>
            <person name="Kubo M."/>
            <person name="Kurata T."/>
            <person name="Lalonde S."/>
            <person name="Li K."/>
            <person name="Li Y."/>
            <person name="Litt A."/>
            <person name="Lyons E."/>
            <person name="Manning G."/>
            <person name="Maruyama T."/>
            <person name="Michael T.P."/>
            <person name="Mikami K."/>
            <person name="Miyazaki S."/>
            <person name="Morinaga S."/>
            <person name="Murata T."/>
            <person name="Mueller-Roeber B."/>
            <person name="Nelson D.R."/>
            <person name="Obara M."/>
            <person name="Oguri Y."/>
            <person name="Olmstead R.G."/>
            <person name="Onodera N."/>
            <person name="Petersen B.L."/>
            <person name="Pils B."/>
            <person name="Prigge M."/>
            <person name="Rensing S.A."/>
            <person name="Riano-Pachon D.M."/>
            <person name="Roberts A.W."/>
            <person name="Sato Y."/>
            <person name="Scheller H.V."/>
            <person name="Schulz B."/>
            <person name="Schulz C."/>
            <person name="Shakirov E.V."/>
            <person name="Shibagaki N."/>
            <person name="Shinohara N."/>
            <person name="Shippen D.E."/>
            <person name="Soerensen I."/>
            <person name="Sotooka R."/>
            <person name="Sugimoto N."/>
            <person name="Sugita M."/>
            <person name="Sumikawa N."/>
            <person name="Tanurdzic M."/>
            <person name="Theissen G."/>
            <person name="Ulvskov P."/>
            <person name="Wakazuki S."/>
            <person name="Weng J.K."/>
            <person name="Willats W.W."/>
            <person name="Wipf D."/>
            <person name="Wolf P.G."/>
            <person name="Yang L."/>
            <person name="Zimmer A.D."/>
            <person name="Zhu Q."/>
            <person name="Mitros T."/>
            <person name="Hellsten U."/>
            <person name="Loque D."/>
            <person name="Otillar R."/>
            <person name="Salamov A."/>
            <person name="Schmutz J."/>
            <person name="Shapiro H."/>
            <person name="Lindquist E."/>
            <person name="Lucas S."/>
            <person name="Rokhsar D."/>
            <person name="Grigoriev I.V."/>
        </authorList>
    </citation>
    <scope>NUCLEOTIDE SEQUENCE [LARGE SCALE GENOMIC DNA]</scope>
</reference>
<dbReference type="Proteomes" id="UP000001514">
    <property type="component" value="Unassembled WGS sequence"/>
</dbReference>
<organism evidence="2">
    <name type="scientific">Selaginella moellendorffii</name>
    <name type="common">Spikemoss</name>
    <dbReference type="NCBI Taxonomy" id="88036"/>
    <lineage>
        <taxon>Eukaryota</taxon>
        <taxon>Viridiplantae</taxon>
        <taxon>Streptophyta</taxon>
        <taxon>Embryophyta</taxon>
        <taxon>Tracheophyta</taxon>
        <taxon>Lycopodiopsida</taxon>
        <taxon>Selaginellales</taxon>
        <taxon>Selaginellaceae</taxon>
        <taxon>Selaginella</taxon>
    </lineage>
</organism>
<proteinExistence type="predicted"/>
<gene>
    <name evidence="1" type="ORF">SELMODRAFT_418610</name>
</gene>
<name>D8S6K7_SELML</name>
<dbReference type="Gramene" id="EFJ19963">
    <property type="protein sequence ID" value="EFJ19963"/>
    <property type="gene ID" value="SELMODRAFT_418610"/>
</dbReference>
<dbReference type="InParanoid" id="D8S6K7"/>
<protein>
    <submittedName>
        <fullName evidence="1">Uncharacterized protein</fullName>
    </submittedName>
</protein>